<dbReference type="InterPro" id="IPR005835">
    <property type="entry name" value="NTP_transferase_dom"/>
</dbReference>
<dbReference type="PANTHER" id="PTHR22572">
    <property type="entry name" value="SUGAR-1-PHOSPHATE GUANYL TRANSFERASE"/>
    <property type="match status" value="1"/>
</dbReference>
<organism evidence="2 3">
    <name type="scientific">Plebeiibacterium sediminum</name>
    <dbReference type="NCBI Taxonomy" id="2992112"/>
    <lineage>
        <taxon>Bacteria</taxon>
        <taxon>Pseudomonadati</taxon>
        <taxon>Bacteroidota</taxon>
        <taxon>Bacteroidia</taxon>
        <taxon>Marinilabiliales</taxon>
        <taxon>Marinilabiliaceae</taxon>
        <taxon>Plebeiibacterium</taxon>
    </lineage>
</organism>
<dbReference type="Gene3D" id="3.90.550.10">
    <property type="entry name" value="Spore Coat Polysaccharide Biosynthesis Protein SpsA, Chain A"/>
    <property type="match status" value="1"/>
</dbReference>
<dbReference type="RefSeq" id="WP_301188918.1">
    <property type="nucleotide sequence ID" value="NZ_JAPDPJ010000003.1"/>
</dbReference>
<dbReference type="EMBL" id="JAPDPJ010000003">
    <property type="protein sequence ID" value="MCW3785346.1"/>
    <property type="molecule type" value="Genomic_DNA"/>
</dbReference>
<dbReference type="InterPro" id="IPR050486">
    <property type="entry name" value="Mannose-1P_guanyltransferase"/>
</dbReference>
<evidence type="ECO:0000259" key="1">
    <source>
        <dbReference type="Pfam" id="PF00483"/>
    </source>
</evidence>
<evidence type="ECO:0000313" key="2">
    <source>
        <dbReference type="EMBL" id="MCW3785346.1"/>
    </source>
</evidence>
<feature type="domain" description="Nucleotidyl transferase" evidence="1">
    <location>
        <begin position="3"/>
        <end position="238"/>
    </location>
</feature>
<protein>
    <submittedName>
        <fullName evidence="2">Sugar phosphate nucleotidyltransferase</fullName>
    </submittedName>
</protein>
<proteinExistence type="predicted"/>
<dbReference type="InterPro" id="IPR029044">
    <property type="entry name" value="Nucleotide-diphossugar_trans"/>
</dbReference>
<keyword evidence="3" id="KW-1185">Reference proteome</keyword>
<gene>
    <name evidence="2" type="ORF">OM075_02650</name>
</gene>
<reference evidence="2" key="1">
    <citation type="submission" date="2022-10" db="EMBL/GenBank/DDBJ databases">
        <authorList>
            <person name="Yu W.X."/>
        </authorList>
    </citation>
    <scope>NUCLEOTIDE SEQUENCE</scope>
    <source>
        <strain evidence="2">AAT</strain>
    </source>
</reference>
<dbReference type="Pfam" id="PF00483">
    <property type="entry name" value="NTP_transferase"/>
    <property type="match status" value="1"/>
</dbReference>
<comment type="caution">
    <text evidence="2">The sequence shown here is derived from an EMBL/GenBank/DDBJ whole genome shotgun (WGS) entry which is preliminary data.</text>
</comment>
<dbReference type="AlphaFoldDB" id="A0AAE3M1R8"/>
<dbReference type="SUPFAM" id="SSF53448">
    <property type="entry name" value="Nucleotide-diphospho-sugar transferases"/>
    <property type="match status" value="1"/>
</dbReference>
<dbReference type="Proteomes" id="UP001209229">
    <property type="component" value="Unassembled WGS sequence"/>
</dbReference>
<accession>A0AAE3M1R8</accession>
<sequence>MNALIFAAGLGTRLAHLTKEIPKALVEVNGKPMLLHAIEKMISIGVDRIVINMHHHAEKIEAYIRTLNFEGVEILLSDERGELLETGGGLIKAGPLFDLTKPIVLYNSDVLTGADLNKMVEYHNQKGGIATLMVKNRDTSRYFLFDEEMHLSGWQNITSGEQIITRNKKDLDSLAFSGIHIVEPEIIQMLGEKRKFSITKGYLDLSEQYHIYGWKDWSEYWFDIGTPEKLSAVNQFFKESS</sequence>
<evidence type="ECO:0000313" key="3">
    <source>
        <dbReference type="Proteomes" id="UP001209229"/>
    </source>
</evidence>
<name>A0AAE3M1R8_9BACT</name>